<protein>
    <recommendedName>
        <fullName evidence="2">Peptidase S1 domain-containing protein</fullName>
    </recommendedName>
</protein>
<reference evidence="3" key="2">
    <citation type="submission" date="2020-08" db="EMBL/GenBank/DDBJ databases">
        <authorList>
            <person name="Shumante A."/>
            <person name="Zimin A.V."/>
            <person name="Puiu D."/>
            <person name="Salzberg S.L."/>
        </authorList>
    </citation>
    <scope>NUCLEOTIDE SEQUENCE</scope>
    <source>
        <strain evidence="3">WC2-LM</strain>
        <tissue evidence="3">Liver</tissue>
    </source>
</reference>
<dbReference type="Proteomes" id="UP000662637">
    <property type="component" value="Unassembled WGS sequence"/>
</dbReference>
<dbReference type="GO" id="GO:0030141">
    <property type="term" value="C:secretory granule"/>
    <property type="evidence" value="ECO:0007669"/>
    <property type="project" value="TreeGrafter"/>
</dbReference>
<dbReference type="Proteomes" id="UP000335636">
    <property type="component" value="Unassembled WGS sequence"/>
</dbReference>
<dbReference type="PANTHER" id="PTHR24271:SF65">
    <property type="entry name" value="KALLIKREIN-4"/>
    <property type="match status" value="1"/>
</dbReference>
<dbReference type="SUPFAM" id="SSF50494">
    <property type="entry name" value="Trypsin-like serine proteases"/>
    <property type="match status" value="1"/>
</dbReference>
<dbReference type="InterPro" id="IPR043504">
    <property type="entry name" value="Peptidase_S1_PA_chymotrypsin"/>
</dbReference>
<name>A0A5E4BYZ6_MARMO</name>
<dbReference type="InterPro" id="IPR001254">
    <property type="entry name" value="Trypsin_dom"/>
</dbReference>
<sequence length="139" mass="15069">MDVVGTGEAEGAITWEMAHPPEESPIAEDLGLLPESPILRFTGTHGRDYDGVSVPWPRPFTGTPLPLEPWAFLLGRPPALTPPPGSLAWSGGSHIINGEDCIPHSQPWQAALFKEDEFFCSGVLVHPQWVLSAAHCLQK</sequence>
<dbReference type="Pfam" id="PF00089">
    <property type="entry name" value="Trypsin"/>
    <property type="match status" value="1"/>
</dbReference>
<dbReference type="EMBL" id="WJEC01003830">
    <property type="protein sequence ID" value="KAF7474567.1"/>
    <property type="molecule type" value="Genomic_DNA"/>
</dbReference>
<dbReference type="EMBL" id="CABDUW010000704">
    <property type="protein sequence ID" value="VTJ73892.1"/>
    <property type="molecule type" value="Genomic_DNA"/>
</dbReference>
<keyword evidence="1" id="KW-1015">Disulfide bond</keyword>
<dbReference type="PROSITE" id="PS00134">
    <property type="entry name" value="TRYPSIN_HIS"/>
    <property type="match status" value="1"/>
</dbReference>
<evidence type="ECO:0000256" key="1">
    <source>
        <dbReference type="ARBA" id="ARBA00023157"/>
    </source>
</evidence>
<reference evidence="4 5" key="1">
    <citation type="submission" date="2019-04" db="EMBL/GenBank/DDBJ databases">
        <authorList>
            <person name="Alioto T."/>
            <person name="Alioto T."/>
        </authorList>
    </citation>
    <scope>NUCLEOTIDE SEQUENCE [LARGE SCALE GENOMIC DNA]</scope>
</reference>
<organism evidence="4 5">
    <name type="scientific">Marmota monax</name>
    <name type="common">Woodchuck</name>
    <dbReference type="NCBI Taxonomy" id="9995"/>
    <lineage>
        <taxon>Eukaryota</taxon>
        <taxon>Metazoa</taxon>
        <taxon>Chordata</taxon>
        <taxon>Craniata</taxon>
        <taxon>Vertebrata</taxon>
        <taxon>Euteleostomi</taxon>
        <taxon>Mammalia</taxon>
        <taxon>Eutheria</taxon>
        <taxon>Euarchontoglires</taxon>
        <taxon>Glires</taxon>
        <taxon>Rodentia</taxon>
        <taxon>Sciuromorpha</taxon>
        <taxon>Sciuridae</taxon>
        <taxon>Xerinae</taxon>
        <taxon>Marmotini</taxon>
        <taxon>Marmota</taxon>
    </lineage>
</organism>
<evidence type="ECO:0000259" key="2">
    <source>
        <dbReference type="Pfam" id="PF00089"/>
    </source>
</evidence>
<dbReference type="GO" id="GO:0097186">
    <property type="term" value="P:amelogenesis"/>
    <property type="evidence" value="ECO:0007669"/>
    <property type="project" value="TreeGrafter"/>
</dbReference>
<keyword evidence="5" id="KW-1185">Reference proteome</keyword>
<evidence type="ECO:0000313" key="5">
    <source>
        <dbReference type="Proteomes" id="UP000335636"/>
    </source>
</evidence>
<dbReference type="InterPro" id="IPR018114">
    <property type="entry name" value="TRYPSIN_HIS"/>
</dbReference>
<accession>A0A5E4BYZ6</accession>
<dbReference type="PANTHER" id="PTHR24271">
    <property type="entry name" value="KALLIKREIN-RELATED"/>
    <property type="match status" value="1"/>
</dbReference>
<dbReference type="Gene3D" id="2.40.10.10">
    <property type="entry name" value="Trypsin-like serine proteases"/>
    <property type="match status" value="1"/>
</dbReference>
<evidence type="ECO:0000313" key="4">
    <source>
        <dbReference type="EMBL" id="VTJ73892.1"/>
    </source>
</evidence>
<dbReference type="GO" id="GO:0004252">
    <property type="term" value="F:serine-type endopeptidase activity"/>
    <property type="evidence" value="ECO:0007669"/>
    <property type="project" value="InterPro"/>
</dbReference>
<dbReference type="InterPro" id="IPR009003">
    <property type="entry name" value="Peptidase_S1_PA"/>
</dbReference>
<dbReference type="AlphaFoldDB" id="A0A5E4BYZ6"/>
<evidence type="ECO:0000313" key="3">
    <source>
        <dbReference type="EMBL" id="KAF7474567.1"/>
    </source>
</evidence>
<proteinExistence type="predicted"/>
<dbReference type="GO" id="GO:0022617">
    <property type="term" value="P:extracellular matrix disassembly"/>
    <property type="evidence" value="ECO:0007669"/>
    <property type="project" value="TreeGrafter"/>
</dbReference>
<dbReference type="GO" id="GO:0006508">
    <property type="term" value="P:proteolysis"/>
    <property type="evidence" value="ECO:0007669"/>
    <property type="project" value="InterPro"/>
</dbReference>
<feature type="domain" description="Peptidase S1" evidence="2">
    <location>
        <begin position="95"/>
        <end position="138"/>
    </location>
</feature>
<gene>
    <name evidence="3" type="ORF">GHT09_014660</name>
    <name evidence="4" type="ORF">MONAX_5E031494</name>
</gene>